<dbReference type="PROSITE" id="PS51450">
    <property type="entry name" value="LRR"/>
    <property type="match status" value="1"/>
</dbReference>
<dbReference type="SUPFAM" id="SSF81383">
    <property type="entry name" value="F-box domain"/>
    <property type="match status" value="1"/>
</dbReference>
<gene>
    <name evidence="1" type="ORF">C9374_008069</name>
</gene>
<dbReference type="InterPro" id="IPR032675">
    <property type="entry name" value="LRR_dom_sf"/>
</dbReference>
<evidence type="ECO:0000313" key="2">
    <source>
        <dbReference type="Proteomes" id="UP000816034"/>
    </source>
</evidence>
<dbReference type="PANTHER" id="PTHR24113:SF15">
    <property type="entry name" value="NACHT DOMAIN-CONTAINING PROTEIN"/>
    <property type="match status" value="1"/>
</dbReference>
<dbReference type="RefSeq" id="XP_044545692.1">
    <property type="nucleotide sequence ID" value="XM_044698104.1"/>
</dbReference>
<dbReference type="Pfam" id="PF13516">
    <property type="entry name" value="LRR_6"/>
    <property type="match status" value="8"/>
</dbReference>
<dbReference type="GO" id="GO:0006913">
    <property type="term" value="P:nucleocytoplasmic transport"/>
    <property type="evidence" value="ECO:0007669"/>
    <property type="project" value="TreeGrafter"/>
</dbReference>
<dbReference type="GO" id="GO:0005096">
    <property type="term" value="F:GTPase activator activity"/>
    <property type="evidence" value="ECO:0007669"/>
    <property type="project" value="InterPro"/>
</dbReference>
<dbReference type="SMART" id="SM00368">
    <property type="entry name" value="LRR_RI"/>
    <property type="match status" value="5"/>
</dbReference>
<dbReference type="AlphaFoldDB" id="A0AA88KG87"/>
<evidence type="ECO:0000313" key="1">
    <source>
        <dbReference type="EMBL" id="KAG2378430.1"/>
    </source>
</evidence>
<evidence type="ECO:0008006" key="3">
    <source>
        <dbReference type="Google" id="ProtNLM"/>
    </source>
</evidence>
<sequence length="703" mass="77453">MSSPPFFPDDILFHIFQFFDSPFIINVCMKVSHQWFRQSCDMELKLDFSESLRGGKIISSSAPCGLIQSSNFSKLTELNLANNFLGSEGAKVIAACPNMTNLKVLNIEKTAVGYDDGLLSLLQSPYIVNLTSLNISGHCMQDAIAEMVSQSENLKNVKYLFLRDCAIGTLGFNYLLSSNHLANLLCLDVSKNQVGAEWSDEEDIQDDEKTPLEFGACLKNLTQLDLHRNQLDDFVVKLLFSKGDTSRFASLNVLDLSFNSVGTEGMNAIFSNPFMKNLTCFKCLSRNEIVIENCSAASNLSTIHVKLTKGNDGLKELTSFKKLENLILRNISGFGVEFLSGCAELLTNVTYLDLSNGRIPPESFEKFAECKYTTNIRELILDSTEIKGVVALQHICESQYLTNLTSLNLSATRVNDDCMYAFINSSFRLRTLELNDCGITAIGAKTLASCKSMNNLAELRITHNNIGIDGAVELAKSENLSNLTLLEADSTSIGNDGFTAIVSSPYMKNLKTLHVQLNGIQSDGAKHLASSSYLNQLTYLDLSYNNIEDEGIIHLSESPNISNVKSLMLCINNIGVLGAKAMASSPFFSNVTYLDLDGSGIGDHESKGLRSNQFADEGAMALASSPYFEKLTLLNLSDNQVGGKDVNDEDAEFIANCPELMRFHSLLLTYNMMTDKGRDYLMNSSYFTYLSCGSFSGSKYMED</sequence>
<name>A0AA88KG87_NAELO</name>
<protein>
    <recommendedName>
        <fullName evidence="3">F-box domain-containing protein</fullName>
    </recommendedName>
</protein>
<dbReference type="EMBL" id="PYSW02000032">
    <property type="protein sequence ID" value="KAG2378430.1"/>
    <property type="molecule type" value="Genomic_DNA"/>
</dbReference>
<reference evidence="1 2" key="1">
    <citation type="journal article" date="2018" name="BMC Genomics">
        <title>The genome of Naegleria lovaniensis, the basis for a comparative approach to unravel pathogenicity factors of the human pathogenic amoeba N. fowleri.</title>
        <authorList>
            <person name="Liechti N."/>
            <person name="Schurch N."/>
            <person name="Bruggmann R."/>
            <person name="Wittwer M."/>
        </authorList>
    </citation>
    <scope>NUCLEOTIDE SEQUENCE [LARGE SCALE GENOMIC DNA]</scope>
    <source>
        <strain evidence="1 2">ATCC 30569</strain>
    </source>
</reference>
<accession>A0AA88KG87</accession>
<dbReference type="Proteomes" id="UP000816034">
    <property type="component" value="Unassembled WGS sequence"/>
</dbReference>
<dbReference type="GO" id="GO:0005634">
    <property type="term" value="C:nucleus"/>
    <property type="evidence" value="ECO:0007669"/>
    <property type="project" value="TreeGrafter"/>
</dbReference>
<dbReference type="GeneID" id="68100523"/>
<dbReference type="InterPro" id="IPR027038">
    <property type="entry name" value="RanGap"/>
</dbReference>
<dbReference type="GO" id="GO:0048471">
    <property type="term" value="C:perinuclear region of cytoplasm"/>
    <property type="evidence" value="ECO:0007669"/>
    <property type="project" value="TreeGrafter"/>
</dbReference>
<dbReference type="Gene3D" id="3.80.10.10">
    <property type="entry name" value="Ribonuclease Inhibitor"/>
    <property type="match status" value="5"/>
</dbReference>
<proteinExistence type="predicted"/>
<dbReference type="GO" id="GO:0005829">
    <property type="term" value="C:cytosol"/>
    <property type="evidence" value="ECO:0007669"/>
    <property type="project" value="TreeGrafter"/>
</dbReference>
<dbReference type="InterPro" id="IPR036047">
    <property type="entry name" value="F-box-like_dom_sf"/>
</dbReference>
<dbReference type="PANTHER" id="PTHR24113">
    <property type="entry name" value="RAN GTPASE-ACTIVATING PROTEIN 1"/>
    <property type="match status" value="1"/>
</dbReference>
<dbReference type="SUPFAM" id="SSF52047">
    <property type="entry name" value="RNI-like"/>
    <property type="match status" value="2"/>
</dbReference>
<comment type="caution">
    <text evidence="1">The sequence shown here is derived from an EMBL/GenBank/DDBJ whole genome shotgun (WGS) entry which is preliminary data.</text>
</comment>
<dbReference type="GO" id="GO:0031267">
    <property type="term" value="F:small GTPase binding"/>
    <property type="evidence" value="ECO:0007669"/>
    <property type="project" value="TreeGrafter"/>
</dbReference>
<dbReference type="InterPro" id="IPR001611">
    <property type="entry name" value="Leu-rich_rpt"/>
</dbReference>
<organism evidence="1 2">
    <name type="scientific">Naegleria lovaniensis</name>
    <name type="common">Amoeba</name>
    <dbReference type="NCBI Taxonomy" id="51637"/>
    <lineage>
        <taxon>Eukaryota</taxon>
        <taxon>Discoba</taxon>
        <taxon>Heterolobosea</taxon>
        <taxon>Tetramitia</taxon>
        <taxon>Eutetramitia</taxon>
        <taxon>Vahlkampfiidae</taxon>
        <taxon>Naegleria</taxon>
    </lineage>
</organism>
<keyword evidence="2" id="KW-1185">Reference proteome</keyword>